<gene>
    <name evidence="2" type="ORF">C8P70_11433</name>
</gene>
<keyword evidence="1" id="KW-0732">Signal</keyword>
<keyword evidence="3" id="KW-1185">Reference proteome</keyword>
<dbReference type="EMBL" id="SOAG01000014">
    <property type="protein sequence ID" value="TDS57900.1"/>
    <property type="molecule type" value="Genomic_DNA"/>
</dbReference>
<feature type="chain" id="PRO_5020764182" evidence="1">
    <location>
        <begin position="19"/>
        <end position="195"/>
    </location>
</feature>
<dbReference type="Proteomes" id="UP000295215">
    <property type="component" value="Unassembled WGS sequence"/>
</dbReference>
<proteinExistence type="predicted"/>
<name>A0A4R7F0Z0_9FLAO</name>
<evidence type="ECO:0000256" key="1">
    <source>
        <dbReference type="SAM" id="SignalP"/>
    </source>
</evidence>
<evidence type="ECO:0000313" key="3">
    <source>
        <dbReference type="Proteomes" id="UP000295215"/>
    </source>
</evidence>
<evidence type="ECO:0000313" key="2">
    <source>
        <dbReference type="EMBL" id="TDS57900.1"/>
    </source>
</evidence>
<dbReference type="RefSeq" id="WP_133712650.1">
    <property type="nucleotide sequence ID" value="NZ_SOAG01000014.1"/>
</dbReference>
<sequence length="195" mass="22551">MKYIFYIIVWAMSSLAFSQEAIEWTKDYKLQLTDFKSPATKIEKNTRPALAMPVGFDFQFGMSSLAFMAKKNFNADVVCLFKKEAASLSASDEVSAMELLHLAQYQFDLSELYARKTRKELYESKNAFSNIDFCKSIVEKYNNEVLVKISKVSNEVEWGKNKELLAQFHQEVLEEIENLSDFCKNCKPTKKKKAR</sequence>
<accession>A0A4R7F0Z0</accession>
<dbReference type="AlphaFoldDB" id="A0A4R7F0Z0"/>
<dbReference type="OrthoDB" id="1121656at2"/>
<reference evidence="2 3" key="1">
    <citation type="submission" date="2019-03" db="EMBL/GenBank/DDBJ databases">
        <title>Genomic Encyclopedia of Archaeal and Bacterial Type Strains, Phase II (KMG-II): from individual species to whole genera.</title>
        <authorList>
            <person name="Goeker M."/>
        </authorList>
    </citation>
    <scope>NUCLEOTIDE SEQUENCE [LARGE SCALE GENOMIC DNA]</scope>
    <source>
        <strain evidence="2 3">DSM 28213</strain>
    </source>
</reference>
<comment type="caution">
    <text evidence="2">The sequence shown here is derived from an EMBL/GenBank/DDBJ whole genome shotgun (WGS) entry which is preliminary data.</text>
</comment>
<organism evidence="2 3">
    <name type="scientific">Myroides indicus</name>
    <dbReference type="NCBI Taxonomy" id="1323422"/>
    <lineage>
        <taxon>Bacteria</taxon>
        <taxon>Pseudomonadati</taxon>
        <taxon>Bacteroidota</taxon>
        <taxon>Flavobacteriia</taxon>
        <taxon>Flavobacteriales</taxon>
        <taxon>Flavobacteriaceae</taxon>
        <taxon>Myroides</taxon>
    </lineage>
</organism>
<feature type="signal peptide" evidence="1">
    <location>
        <begin position="1"/>
        <end position="18"/>
    </location>
</feature>
<protein>
    <submittedName>
        <fullName evidence="2">Uncharacterized protein</fullName>
    </submittedName>
</protein>